<dbReference type="EMBL" id="JAGZYH010000001">
    <property type="protein sequence ID" value="MBS6620692.1"/>
    <property type="molecule type" value="Genomic_DNA"/>
</dbReference>
<dbReference type="AlphaFoldDB" id="A0A9E1GI86"/>
<protein>
    <submittedName>
        <fullName evidence="1">Uncharacterized protein</fullName>
    </submittedName>
</protein>
<sequence>MAEMISKQHLLEQIDTTGKGCEYEGKEFLAYQEAMLAVVELIEKEPTVEKEYDVMFSGTEHIDSPGPAPVVGYRIAAKSWEEAVQKGKFYAEMQHPAFIPFAFAGPVIEVPKEELENLETEKK</sequence>
<name>A0A9E1GI86_9FIRM</name>
<reference evidence="1" key="1">
    <citation type="submission" date="2021-02" db="EMBL/GenBank/DDBJ databases">
        <title>Infant gut strain persistence is associated with maternal origin, phylogeny, and functional potential including surface adhesion and iron acquisition.</title>
        <authorList>
            <person name="Lou Y.C."/>
        </authorList>
    </citation>
    <scope>NUCLEOTIDE SEQUENCE</scope>
    <source>
        <strain evidence="1">L2_039_000G1_dasL2_039_000G1_maxbin2.maxbin.077</strain>
    </source>
</reference>
<gene>
    <name evidence="1" type="ORF">KH315_00740</name>
</gene>
<organism evidence="1 2">
    <name type="scientific">Faecalibacterium prausnitzii</name>
    <dbReference type="NCBI Taxonomy" id="853"/>
    <lineage>
        <taxon>Bacteria</taxon>
        <taxon>Bacillati</taxon>
        <taxon>Bacillota</taxon>
        <taxon>Clostridia</taxon>
        <taxon>Eubacteriales</taxon>
        <taxon>Oscillospiraceae</taxon>
        <taxon>Faecalibacterium</taxon>
    </lineage>
</organism>
<comment type="caution">
    <text evidence="1">The sequence shown here is derived from an EMBL/GenBank/DDBJ whole genome shotgun (WGS) entry which is preliminary data.</text>
</comment>
<evidence type="ECO:0000313" key="1">
    <source>
        <dbReference type="EMBL" id="MBS6620692.1"/>
    </source>
</evidence>
<evidence type="ECO:0000313" key="2">
    <source>
        <dbReference type="Proteomes" id="UP000811365"/>
    </source>
</evidence>
<proteinExistence type="predicted"/>
<dbReference type="Proteomes" id="UP000811365">
    <property type="component" value="Unassembled WGS sequence"/>
</dbReference>
<accession>A0A9E1GI86</accession>